<organism evidence="9 10">
    <name type="scientific">Oryzias latipes</name>
    <name type="common">Japanese rice fish</name>
    <name type="synonym">Japanese killifish</name>
    <dbReference type="NCBI Taxonomy" id="8090"/>
    <lineage>
        <taxon>Eukaryota</taxon>
        <taxon>Metazoa</taxon>
        <taxon>Chordata</taxon>
        <taxon>Craniata</taxon>
        <taxon>Vertebrata</taxon>
        <taxon>Euteleostomi</taxon>
        <taxon>Actinopterygii</taxon>
        <taxon>Neopterygii</taxon>
        <taxon>Teleostei</taxon>
        <taxon>Neoteleostei</taxon>
        <taxon>Acanthomorphata</taxon>
        <taxon>Ovalentaria</taxon>
        <taxon>Atherinomorphae</taxon>
        <taxon>Beloniformes</taxon>
        <taxon>Adrianichthyidae</taxon>
        <taxon>Oryziinae</taxon>
        <taxon>Oryzias</taxon>
    </lineage>
</organism>
<dbReference type="GO" id="GO:0035641">
    <property type="term" value="P:locomotory exploration behavior"/>
    <property type="evidence" value="ECO:0007669"/>
    <property type="project" value="Ensembl"/>
</dbReference>
<evidence type="ECO:0000256" key="5">
    <source>
        <dbReference type="PROSITE-ProRule" id="PRU00205"/>
    </source>
</evidence>
<evidence type="ECO:0000259" key="8">
    <source>
        <dbReference type="PROSITE" id="PS50922"/>
    </source>
</evidence>
<evidence type="ECO:0000256" key="2">
    <source>
        <dbReference type="ARBA" id="ARBA00022692"/>
    </source>
</evidence>
<dbReference type="SMART" id="SM00724">
    <property type="entry name" value="TLC"/>
    <property type="match status" value="1"/>
</dbReference>
<feature type="transmembrane region" description="Helical" evidence="7">
    <location>
        <begin position="6"/>
        <end position="23"/>
    </location>
</feature>
<evidence type="ECO:0000313" key="10">
    <source>
        <dbReference type="Proteomes" id="UP000001038"/>
    </source>
</evidence>
<dbReference type="FunCoup" id="A0A3B3I801">
    <property type="interactions" value="1101"/>
</dbReference>
<feature type="transmembrane region" description="Helical" evidence="7">
    <location>
        <begin position="163"/>
        <end position="182"/>
    </location>
</feature>
<dbReference type="GO" id="GO:0010506">
    <property type="term" value="P:regulation of autophagy"/>
    <property type="evidence" value="ECO:0007669"/>
    <property type="project" value="Ensembl"/>
</dbReference>
<dbReference type="Pfam" id="PF03798">
    <property type="entry name" value="TRAM_LAG1_CLN8"/>
    <property type="match status" value="1"/>
</dbReference>
<dbReference type="AlphaFoldDB" id="A0A3B3I801"/>
<dbReference type="GO" id="GO:0099610">
    <property type="term" value="P:action potential initiation"/>
    <property type="evidence" value="ECO:0007669"/>
    <property type="project" value="Ensembl"/>
</dbReference>
<dbReference type="STRING" id="8090.ENSORLP00000040178"/>
<evidence type="ECO:0000313" key="9">
    <source>
        <dbReference type="Ensembl" id="ENSORLP00000040178.1"/>
    </source>
</evidence>
<feature type="transmembrane region" description="Helical" evidence="7">
    <location>
        <begin position="88"/>
        <end position="111"/>
    </location>
</feature>
<feature type="transmembrane region" description="Helical" evidence="7">
    <location>
        <begin position="123"/>
        <end position="143"/>
    </location>
</feature>
<evidence type="ECO:0000256" key="1">
    <source>
        <dbReference type="ARBA" id="ARBA00004141"/>
    </source>
</evidence>
<reference evidence="9" key="2">
    <citation type="submission" date="2025-08" db="UniProtKB">
        <authorList>
            <consortium name="Ensembl"/>
        </authorList>
    </citation>
    <scope>IDENTIFICATION</scope>
    <source>
        <strain evidence="9">Hd-rR</strain>
    </source>
</reference>
<dbReference type="GO" id="GO:0007399">
    <property type="term" value="P:nervous system development"/>
    <property type="evidence" value="ECO:0000318"/>
    <property type="project" value="GO_Central"/>
</dbReference>
<evidence type="ECO:0000256" key="3">
    <source>
        <dbReference type="ARBA" id="ARBA00022989"/>
    </source>
</evidence>
<evidence type="ECO:0000256" key="4">
    <source>
        <dbReference type="ARBA" id="ARBA00023136"/>
    </source>
</evidence>
<dbReference type="GO" id="GO:0006644">
    <property type="term" value="P:phospholipid metabolic process"/>
    <property type="evidence" value="ECO:0000318"/>
    <property type="project" value="GO_Central"/>
</dbReference>
<name>A0A3B3I801_ORYLA</name>
<dbReference type="GeneTree" id="ENSGT01010000222313"/>
<dbReference type="InParanoid" id="A0A3B3I801"/>
<evidence type="ECO:0000256" key="7">
    <source>
        <dbReference type="SAM" id="Phobius"/>
    </source>
</evidence>
<feature type="transmembrane region" description="Helical" evidence="7">
    <location>
        <begin position="219"/>
        <end position="241"/>
    </location>
</feature>
<dbReference type="PANTHER" id="PTHR13439">
    <property type="entry name" value="CT120 PROTEIN"/>
    <property type="match status" value="1"/>
</dbReference>
<dbReference type="Proteomes" id="UP000001038">
    <property type="component" value="Chromosome 22"/>
</dbReference>
<dbReference type="GO" id="GO:0016020">
    <property type="term" value="C:membrane"/>
    <property type="evidence" value="ECO:0007669"/>
    <property type="project" value="UniProtKB-SubCell"/>
</dbReference>
<dbReference type="Ensembl" id="ENSORLT00000044594.1">
    <property type="protein sequence ID" value="ENSORLP00000040178.1"/>
    <property type="gene ID" value="ENSORLG00000017262.2"/>
</dbReference>
<reference evidence="9 10" key="1">
    <citation type="journal article" date="2007" name="Nature">
        <title>The medaka draft genome and insights into vertebrate genome evolution.</title>
        <authorList>
            <person name="Kasahara M."/>
            <person name="Naruse K."/>
            <person name="Sasaki S."/>
            <person name="Nakatani Y."/>
            <person name="Qu W."/>
            <person name="Ahsan B."/>
            <person name="Yamada T."/>
            <person name="Nagayasu Y."/>
            <person name="Doi K."/>
            <person name="Kasai Y."/>
            <person name="Jindo T."/>
            <person name="Kobayashi D."/>
            <person name="Shimada A."/>
            <person name="Toyoda A."/>
            <person name="Kuroki Y."/>
            <person name="Fujiyama A."/>
            <person name="Sasaki T."/>
            <person name="Shimizu A."/>
            <person name="Asakawa S."/>
            <person name="Shimizu N."/>
            <person name="Hashimoto S."/>
            <person name="Yang J."/>
            <person name="Lee Y."/>
            <person name="Matsushima K."/>
            <person name="Sugano S."/>
            <person name="Sakaizumi M."/>
            <person name="Narita T."/>
            <person name="Ohishi K."/>
            <person name="Haga S."/>
            <person name="Ohta F."/>
            <person name="Nomoto H."/>
            <person name="Nogata K."/>
            <person name="Morishita T."/>
            <person name="Endo T."/>
            <person name="Shin-I T."/>
            <person name="Takeda H."/>
            <person name="Morishita S."/>
            <person name="Kohara Y."/>
        </authorList>
    </citation>
    <scope>NUCLEOTIDE SEQUENCE [LARGE SCALE GENOMIC DNA]</scope>
    <source>
        <strain evidence="9 10">Hd-rR</strain>
    </source>
</reference>
<feature type="transmembrane region" description="Helical" evidence="7">
    <location>
        <begin position="293"/>
        <end position="310"/>
    </location>
</feature>
<protein>
    <submittedName>
        <fullName evidence="9">CLN8 transmembrane ER and ERGIC protein</fullName>
    </submittedName>
</protein>
<sequence length="350" mass="40170">MSFNEHELFFHLIMLVLLSFLGGKQLDNSFVLPCIFVCLTQLTLVYNASCQFLTVLFIFFADDSLIMHLAKTPNLSPEYFSWDYRLQLIALGFGFYTSVFLLSHLLSLLLSQTYNSLLSKEKVFWNLAATRAAFGIQSSVAGLRALTEDSDLSRDKVRGQEDWSWFHLLTATGFFFFENVALHTSSVVFGSFDIPLATHHFFALAGFAGAVVWDSQGHFLAMVTLLLEMSTPFTCISWMLLKAGWARTLFWRANQWVMIHMFHCRMVLTYYMWWIAVTHWSELSTYVALSQRLLFFSGLALLTLIINPIWTHKKTMQLLNPVDWNFDNKPVPEKGKEDSRAEAVSKPKSN</sequence>
<comment type="subcellular location">
    <subcellularLocation>
        <location evidence="1">Membrane</location>
        <topology evidence="1">Multi-pass membrane protein</topology>
    </subcellularLocation>
</comment>
<feature type="transmembrane region" description="Helical" evidence="7">
    <location>
        <begin position="194"/>
        <end position="213"/>
    </location>
</feature>
<keyword evidence="4 5" id="KW-0472">Membrane</keyword>
<dbReference type="GO" id="GO:0050727">
    <property type="term" value="P:regulation of inflammatory response"/>
    <property type="evidence" value="ECO:0007669"/>
    <property type="project" value="Ensembl"/>
</dbReference>
<evidence type="ECO:0000256" key="6">
    <source>
        <dbReference type="SAM" id="MobiDB-lite"/>
    </source>
</evidence>
<reference evidence="9" key="3">
    <citation type="submission" date="2025-09" db="UniProtKB">
        <authorList>
            <consortium name="Ensembl"/>
        </authorList>
    </citation>
    <scope>IDENTIFICATION</scope>
    <source>
        <strain evidence="9">Hd-rR</strain>
    </source>
</reference>
<dbReference type="PROSITE" id="PS50922">
    <property type="entry name" value="TLC"/>
    <property type="match status" value="1"/>
</dbReference>
<dbReference type="InterPro" id="IPR050846">
    <property type="entry name" value="TLCD"/>
</dbReference>
<dbReference type="InterPro" id="IPR006634">
    <property type="entry name" value="TLC-dom"/>
</dbReference>
<feature type="transmembrane region" description="Helical" evidence="7">
    <location>
        <begin position="253"/>
        <end position="273"/>
    </location>
</feature>
<dbReference type="GO" id="GO:0055088">
    <property type="term" value="P:lipid homeostasis"/>
    <property type="evidence" value="ECO:0000318"/>
    <property type="project" value="GO_Central"/>
</dbReference>
<dbReference type="GO" id="GO:0050890">
    <property type="term" value="P:cognition"/>
    <property type="evidence" value="ECO:0007669"/>
    <property type="project" value="Ensembl"/>
</dbReference>
<dbReference type="GO" id="GO:0002118">
    <property type="term" value="P:aggressive behavior"/>
    <property type="evidence" value="ECO:0007669"/>
    <property type="project" value="Ensembl"/>
</dbReference>
<feature type="transmembrane region" description="Helical" evidence="7">
    <location>
        <begin position="30"/>
        <end position="61"/>
    </location>
</feature>
<keyword evidence="10" id="KW-1185">Reference proteome</keyword>
<feature type="region of interest" description="Disordered" evidence="6">
    <location>
        <begin position="330"/>
        <end position="350"/>
    </location>
</feature>
<dbReference type="Bgee" id="ENSORLG00000017262">
    <property type="expression patterns" value="Expressed in animal zygote and 14 other cell types or tissues"/>
</dbReference>
<dbReference type="GO" id="GO:0097001">
    <property type="term" value="F:ceramide binding"/>
    <property type="evidence" value="ECO:0000318"/>
    <property type="project" value="GO_Central"/>
</dbReference>
<dbReference type="GO" id="GO:0035176">
    <property type="term" value="P:social behavior"/>
    <property type="evidence" value="ECO:0007669"/>
    <property type="project" value="Ensembl"/>
</dbReference>
<keyword evidence="3 7" id="KW-1133">Transmembrane helix</keyword>
<proteinExistence type="predicted"/>
<keyword evidence="2 5" id="KW-0812">Transmembrane</keyword>
<feature type="domain" description="TLC" evidence="8">
    <location>
        <begin position="123"/>
        <end position="323"/>
    </location>
</feature>
<gene>
    <name evidence="9" type="primary">CLN8</name>
    <name evidence="9" type="synonym">cln8</name>
</gene>
<accession>A0A3B3I801</accession>
<dbReference type="GO" id="GO:0005783">
    <property type="term" value="C:endoplasmic reticulum"/>
    <property type="evidence" value="ECO:0000318"/>
    <property type="project" value="GO_Central"/>
</dbReference>
<dbReference type="PANTHER" id="PTHR13439:SF7">
    <property type="entry name" value="PROTEIN CLN8"/>
    <property type="match status" value="1"/>
</dbReference>